<dbReference type="Proteomes" id="UP000029518">
    <property type="component" value="Chromosome"/>
</dbReference>
<dbReference type="PANTHER" id="PTHR30204">
    <property type="entry name" value="REDOX-CYCLING DRUG-SENSING TRANSCRIPTIONAL ACTIVATOR SOXR"/>
    <property type="match status" value="1"/>
</dbReference>
<sequence>MSFSIKEASERLGCPAHKIRYYEKEGLLPYIQRDEHGNRQFEQEHLDWMRLMSCFRATGMKVATLKHMVRLALDGDSTIPQRKMILHQYKEDLQRRQSELAEALEAVDNKLVIYGEIEQGRLPSETELLDQLEVSAKNNIK</sequence>
<dbReference type="KEGG" id="pbd:PBOR_01015"/>
<organism evidence="3 4">
    <name type="scientific">Paenibacillus borealis</name>
    <dbReference type="NCBI Taxonomy" id="160799"/>
    <lineage>
        <taxon>Bacteria</taxon>
        <taxon>Bacillati</taxon>
        <taxon>Bacillota</taxon>
        <taxon>Bacilli</taxon>
        <taxon>Bacillales</taxon>
        <taxon>Paenibacillaceae</taxon>
        <taxon>Paenibacillus</taxon>
    </lineage>
</organism>
<dbReference type="InterPro" id="IPR000551">
    <property type="entry name" value="MerR-type_HTH_dom"/>
</dbReference>
<dbReference type="GO" id="GO:0003677">
    <property type="term" value="F:DNA binding"/>
    <property type="evidence" value="ECO:0007669"/>
    <property type="project" value="UniProtKB-KW"/>
</dbReference>
<dbReference type="Pfam" id="PF13411">
    <property type="entry name" value="MerR_1"/>
    <property type="match status" value="1"/>
</dbReference>
<reference evidence="3" key="1">
    <citation type="submission" date="2014-08" db="EMBL/GenBank/DDBJ databases">
        <title>Comparative genomics of the Paenibacillus odorifer group.</title>
        <authorList>
            <person name="den Bakker H.C."/>
            <person name="Tsai Y.-C.Y.-C."/>
            <person name="Martin N."/>
            <person name="Korlach J."/>
            <person name="Wiedmann M."/>
        </authorList>
    </citation>
    <scope>NUCLEOTIDE SEQUENCE [LARGE SCALE GENOMIC DNA]</scope>
    <source>
        <strain evidence="3">DSM 13188</strain>
    </source>
</reference>
<dbReference type="InterPro" id="IPR009061">
    <property type="entry name" value="DNA-bd_dom_put_sf"/>
</dbReference>
<dbReference type="AlphaFoldDB" id="A0A089L6G9"/>
<dbReference type="InterPro" id="IPR047057">
    <property type="entry name" value="MerR_fam"/>
</dbReference>
<proteinExistence type="predicted"/>
<evidence type="ECO:0000313" key="4">
    <source>
        <dbReference type="Proteomes" id="UP000029518"/>
    </source>
</evidence>
<dbReference type="PROSITE" id="PS50937">
    <property type="entry name" value="HTH_MERR_2"/>
    <property type="match status" value="1"/>
</dbReference>
<dbReference type="HOGENOM" id="CLU_060077_8_0_9"/>
<dbReference type="OrthoDB" id="9811174at2"/>
<evidence type="ECO:0000259" key="2">
    <source>
        <dbReference type="PROSITE" id="PS50937"/>
    </source>
</evidence>
<keyword evidence="1" id="KW-0238">DNA-binding</keyword>
<accession>A0A089L6G9</accession>
<feature type="domain" description="HTH merR-type" evidence="2">
    <location>
        <begin position="1"/>
        <end position="71"/>
    </location>
</feature>
<protein>
    <recommendedName>
        <fullName evidence="2">HTH merR-type domain-containing protein</fullName>
    </recommendedName>
</protein>
<dbReference type="Gene3D" id="1.10.1660.10">
    <property type="match status" value="1"/>
</dbReference>
<evidence type="ECO:0000313" key="3">
    <source>
        <dbReference type="EMBL" id="AIQ55705.1"/>
    </source>
</evidence>
<gene>
    <name evidence="3" type="ORF">PBOR_01015</name>
</gene>
<keyword evidence="4" id="KW-1185">Reference proteome</keyword>
<dbReference type="SUPFAM" id="SSF46955">
    <property type="entry name" value="Putative DNA-binding domain"/>
    <property type="match status" value="1"/>
</dbReference>
<evidence type="ECO:0000256" key="1">
    <source>
        <dbReference type="ARBA" id="ARBA00023125"/>
    </source>
</evidence>
<dbReference type="SMART" id="SM00422">
    <property type="entry name" value="HTH_MERR"/>
    <property type="match status" value="1"/>
</dbReference>
<dbReference type="CDD" id="cd01109">
    <property type="entry name" value="HTH_YyaN"/>
    <property type="match status" value="1"/>
</dbReference>
<dbReference type="GO" id="GO:0003700">
    <property type="term" value="F:DNA-binding transcription factor activity"/>
    <property type="evidence" value="ECO:0007669"/>
    <property type="project" value="InterPro"/>
</dbReference>
<dbReference type="EMBL" id="CP009285">
    <property type="protein sequence ID" value="AIQ55705.1"/>
    <property type="molecule type" value="Genomic_DNA"/>
</dbReference>
<dbReference type="PANTHER" id="PTHR30204:SF83">
    <property type="entry name" value="TRANSCRIPTIONAL REGULATOR, MERR FAMILY"/>
    <property type="match status" value="1"/>
</dbReference>
<dbReference type="RefSeq" id="WP_042210041.1">
    <property type="nucleotide sequence ID" value="NZ_CP009285.1"/>
</dbReference>
<name>A0A089L6G9_PAEBO</name>